<dbReference type="InterPro" id="IPR028939">
    <property type="entry name" value="P5C_Rdtase_cat_N"/>
</dbReference>
<dbReference type="OrthoDB" id="5524287at2"/>
<evidence type="ECO:0000313" key="3">
    <source>
        <dbReference type="EMBL" id="CDN51430.1"/>
    </source>
</evidence>
<proteinExistence type="predicted"/>
<dbReference type="HOGENOM" id="CLU_076368_0_2_5"/>
<dbReference type="GeneID" id="24259868"/>
<dbReference type="PANTHER" id="PTHR14239">
    <property type="entry name" value="DUDULIN-RELATED"/>
    <property type="match status" value="1"/>
</dbReference>
<sequence>MKIGIIGIGHIGGTLARKLASAGHEVRVANSKGADAVRPFADEIGVAAADTKGAIYGADLVILSIPLLAIENLPKDLFKDLPANVPVIDTSNYYPGLRDPQIADLDAGEVESVWVSRQIGRPIIKAFNNILAYSLAELGQPEGAVGRLAVAVAGDDAAAKKIVMAIVNEVGFDPVDGGPLAESWRQQPLTPGYCCDFDASTMRKALDAAAKGEAPTRWSIFKSKMAALRPDSTHADRIAMNRSFVPLH</sequence>
<keyword evidence="3" id="KW-0614">Plasmid</keyword>
<feature type="domain" description="Pyrroline-5-carboxylate reductase catalytic N-terminal" evidence="2">
    <location>
        <begin position="2"/>
        <end position="93"/>
    </location>
</feature>
<dbReference type="EMBL" id="HG938354">
    <property type="protein sequence ID" value="CDN51430.1"/>
    <property type="molecule type" value="Genomic_DNA"/>
</dbReference>
<keyword evidence="4" id="KW-1185">Reference proteome</keyword>
<evidence type="ECO:0000313" key="4">
    <source>
        <dbReference type="Proteomes" id="UP000028181"/>
    </source>
</evidence>
<organism evidence="3 4">
    <name type="scientific">Neorhizobium galegae bv. orientalis str. HAMBI 540</name>
    <dbReference type="NCBI Taxonomy" id="1028800"/>
    <lineage>
        <taxon>Bacteria</taxon>
        <taxon>Pseudomonadati</taxon>
        <taxon>Pseudomonadota</taxon>
        <taxon>Alphaproteobacteria</taxon>
        <taxon>Hyphomicrobiales</taxon>
        <taxon>Rhizobiaceae</taxon>
        <taxon>Rhizobium/Agrobacterium group</taxon>
        <taxon>Neorhizobium</taxon>
    </lineage>
</organism>
<accession>A0A068T1R9</accession>
<dbReference type="Proteomes" id="UP000028181">
    <property type="component" value="Plasmid pHAMBI540a"/>
</dbReference>
<dbReference type="AlphaFoldDB" id="A0A068T1R9"/>
<dbReference type="eggNOG" id="COG2085">
    <property type="taxonomic scope" value="Bacteria"/>
</dbReference>
<dbReference type="PATRIC" id="fig|1028800.3.peg.5381"/>
<evidence type="ECO:0000259" key="2">
    <source>
        <dbReference type="Pfam" id="PF03807"/>
    </source>
</evidence>
<dbReference type="RefSeq" id="WP_041364888.1">
    <property type="nucleotide sequence ID" value="NZ_HG938354.1"/>
</dbReference>
<dbReference type="SUPFAM" id="SSF51735">
    <property type="entry name" value="NAD(P)-binding Rossmann-fold domains"/>
    <property type="match status" value="1"/>
</dbReference>
<dbReference type="Pfam" id="PF03807">
    <property type="entry name" value="F420_oxidored"/>
    <property type="match status" value="1"/>
</dbReference>
<keyword evidence="1" id="KW-0560">Oxidoreductase</keyword>
<evidence type="ECO:0000256" key="1">
    <source>
        <dbReference type="ARBA" id="ARBA00023002"/>
    </source>
</evidence>
<reference evidence="4" key="1">
    <citation type="journal article" date="2014" name="BMC Genomics">
        <title>Genome sequencing of two Neorhizobium galegae strains reveals a noeT gene responsible for the unusual acetylation of the nodulation factors.</title>
        <authorList>
            <person name="Osterman J."/>
            <person name="Marsh J."/>
            <person name="Laine P.K."/>
            <person name="Zeng Z."/>
            <person name="Alatalo E."/>
            <person name="Sullivan J.T."/>
            <person name="Young J.P."/>
            <person name="Thomas-Oates J."/>
            <person name="Paulin L."/>
            <person name="Lindstrom K."/>
        </authorList>
    </citation>
    <scope>NUCLEOTIDE SEQUENCE [LARGE SCALE GENOMIC DNA]</scope>
    <source>
        <strain evidence="4">HAMBI 540</strain>
    </source>
</reference>
<dbReference type="GO" id="GO:0016491">
    <property type="term" value="F:oxidoreductase activity"/>
    <property type="evidence" value="ECO:0007669"/>
    <property type="project" value="UniProtKB-KW"/>
</dbReference>
<geneLocation type="plasmid" evidence="4">
    <name>II</name>
</geneLocation>
<dbReference type="KEGG" id="ngg:RG540_PA07540"/>
<dbReference type="InterPro" id="IPR036291">
    <property type="entry name" value="NAD(P)-bd_dom_sf"/>
</dbReference>
<gene>
    <name evidence="3" type="ORF">RG540_PA07540</name>
</gene>
<dbReference type="Gene3D" id="3.40.50.720">
    <property type="entry name" value="NAD(P)-binding Rossmann-like Domain"/>
    <property type="match status" value="1"/>
</dbReference>
<protein>
    <submittedName>
        <fullName evidence="3">NADP oxidoreductase coenzyme F420-dependent</fullName>
    </submittedName>
</protein>
<dbReference type="InterPro" id="IPR051267">
    <property type="entry name" value="STEAP_metalloreductase"/>
</dbReference>
<name>A0A068T1R9_NEOGA</name>